<feature type="compositionally biased region" description="Low complexity" evidence="1">
    <location>
        <begin position="65"/>
        <end position="78"/>
    </location>
</feature>
<feature type="compositionally biased region" description="Low complexity" evidence="1">
    <location>
        <begin position="111"/>
        <end position="121"/>
    </location>
</feature>
<evidence type="ECO:0000256" key="1">
    <source>
        <dbReference type="SAM" id="MobiDB-lite"/>
    </source>
</evidence>
<evidence type="ECO:0000313" key="2">
    <source>
        <dbReference type="EMBL" id="QEU71418.1"/>
    </source>
</evidence>
<evidence type="ECO:0000313" key="3">
    <source>
        <dbReference type="Proteomes" id="UP000326178"/>
    </source>
</evidence>
<reference evidence="2 3" key="1">
    <citation type="submission" date="2017-09" db="EMBL/GenBank/DDBJ databases">
        <authorList>
            <person name="Lee N."/>
            <person name="Cho B.-K."/>
        </authorList>
    </citation>
    <scope>NUCLEOTIDE SEQUENCE [LARGE SCALE GENOMIC DNA]</scope>
    <source>
        <strain evidence="2 3">ATCC 12769</strain>
    </source>
</reference>
<feature type="region of interest" description="Disordered" evidence="1">
    <location>
        <begin position="1"/>
        <end position="21"/>
    </location>
</feature>
<dbReference type="Proteomes" id="UP000326178">
    <property type="component" value="Chromosome"/>
</dbReference>
<dbReference type="EMBL" id="CP023702">
    <property type="protein sequence ID" value="QEU71418.1"/>
    <property type="molecule type" value="Genomic_DNA"/>
</dbReference>
<organism evidence="2 3">
    <name type="scientific">Streptomyces nitrosporeus</name>
    <dbReference type="NCBI Taxonomy" id="28894"/>
    <lineage>
        <taxon>Bacteria</taxon>
        <taxon>Bacillati</taxon>
        <taxon>Actinomycetota</taxon>
        <taxon>Actinomycetes</taxon>
        <taxon>Kitasatosporales</taxon>
        <taxon>Streptomycetaceae</taxon>
        <taxon>Streptomyces</taxon>
    </lineage>
</organism>
<accession>A0A5J6F556</accession>
<gene>
    <name evidence="2" type="ORF">CP967_05120</name>
</gene>
<proteinExistence type="predicted"/>
<feature type="compositionally biased region" description="Basic and acidic residues" evidence="1">
    <location>
        <begin position="79"/>
        <end position="90"/>
    </location>
</feature>
<keyword evidence="3" id="KW-1185">Reference proteome</keyword>
<dbReference type="KEGG" id="snk:CP967_05120"/>
<protein>
    <submittedName>
        <fullName evidence="2">Uncharacterized protein</fullName>
    </submittedName>
</protein>
<name>A0A5J6F556_9ACTN</name>
<dbReference type="AlphaFoldDB" id="A0A5J6F556"/>
<sequence>MDCGEVTGIRHSFESTRRRGRPANSFMVSVTAPTGASLVYWATRRVNNTRTIPRAGRPPPRPQIPATGPARRAPARIPAPERPDREEESRAWTSFAPPAGRRRSPPRPSIRRPCPSQGAPM</sequence>
<feature type="region of interest" description="Disordered" evidence="1">
    <location>
        <begin position="49"/>
        <end position="121"/>
    </location>
</feature>